<comment type="caution">
    <text evidence="7">The sequence shown here is derived from an EMBL/GenBank/DDBJ whole genome shotgun (WGS) entry which is preliminary data.</text>
</comment>
<keyword evidence="4" id="KW-0560">Oxidoreductase</keyword>
<evidence type="ECO:0000256" key="4">
    <source>
        <dbReference type="ARBA" id="ARBA00023002"/>
    </source>
</evidence>
<evidence type="ECO:0000256" key="1">
    <source>
        <dbReference type="ARBA" id="ARBA00007992"/>
    </source>
</evidence>
<evidence type="ECO:0000313" key="7">
    <source>
        <dbReference type="EMBL" id="KAB2573267.1"/>
    </source>
</evidence>
<dbReference type="Gene3D" id="3.50.50.60">
    <property type="entry name" value="FAD/NAD(P)-binding domain"/>
    <property type="match status" value="1"/>
</dbReference>
<dbReference type="AlphaFoldDB" id="A0A5N5D6M6"/>
<dbReference type="SUPFAM" id="SSF51905">
    <property type="entry name" value="FAD/NAD(P)-binding domain"/>
    <property type="match status" value="1"/>
</dbReference>
<evidence type="ECO:0000256" key="5">
    <source>
        <dbReference type="ARBA" id="ARBA00023033"/>
    </source>
</evidence>
<gene>
    <name evidence="7" type="primary">mdpD_4</name>
    <name evidence="7" type="ORF">DBV05_g8101</name>
</gene>
<comment type="similarity">
    <text evidence="1">Belongs to the paxM FAD-dependent monooxygenase family.</text>
</comment>
<dbReference type="GO" id="GO:0004497">
    <property type="term" value="F:monooxygenase activity"/>
    <property type="evidence" value="ECO:0007669"/>
    <property type="project" value="UniProtKB-KW"/>
</dbReference>
<dbReference type="PANTHER" id="PTHR13789">
    <property type="entry name" value="MONOOXYGENASE"/>
    <property type="match status" value="1"/>
</dbReference>
<evidence type="ECO:0000259" key="6">
    <source>
        <dbReference type="Pfam" id="PF01494"/>
    </source>
</evidence>
<keyword evidence="8" id="KW-1185">Reference proteome</keyword>
<dbReference type="Proteomes" id="UP000325902">
    <property type="component" value="Unassembled WGS sequence"/>
</dbReference>
<protein>
    <submittedName>
        <fullName evidence="7">FAD-dependent monooxygenase mdpD</fullName>
    </submittedName>
</protein>
<evidence type="ECO:0000313" key="8">
    <source>
        <dbReference type="Proteomes" id="UP000325902"/>
    </source>
</evidence>
<dbReference type="InterPro" id="IPR036188">
    <property type="entry name" value="FAD/NAD-bd_sf"/>
</dbReference>
<reference evidence="7 8" key="1">
    <citation type="journal article" date="2019" name="Sci. Rep.">
        <title>A multi-omics analysis of the grapevine pathogen Lasiodiplodia theobromae reveals that temperature affects the expression of virulence- and pathogenicity-related genes.</title>
        <authorList>
            <person name="Felix C."/>
            <person name="Meneses R."/>
            <person name="Goncalves M.F.M."/>
            <person name="Tilleman L."/>
            <person name="Duarte A.S."/>
            <person name="Jorrin-Novo J.V."/>
            <person name="Van de Peer Y."/>
            <person name="Deforce D."/>
            <person name="Van Nieuwerburgh F."/>
            <person name="Esteves A.C."/>
            <person name="Alves A."/>
        </authorList>
    </citation>
    <scope>NUCLEOTIDE SEQUENCE [LARGE SCALE GENOMIC DNA]</scope>
    <source>
        <strain evidence="7 8">LA-SOL3</strain>
    </source>
</reference>
<feature type="domain" description="FAD-binding" evidence="6">
    <location>
        <begin position="33"/>
        <end position="256"/>
    </location>
</feature>
<dbReference type="PRINTS" id="PR00420">
    <property type="entry name" value="RNGMNOXGNASE"/>
</dbReference>
<dbReference type="InterPro" id="IPR050493">
    <property type="entry name" value="FAD-dep_Monooxygenase_BioMet"/>
</dbReference>
<evidence type="ECO:0000256" key="3">
    <source>
        <dbReference type="ARBA" id="ARBA00022827"/>
    </source>
</evidence>
<sequence length="378" mass="41427">MEPHIRMMKSDQTLIGDFPLGNSKHPALPMSRPALHELLYDYARELGIPVALGKSVVEYFEDSERGGVTYADGSTEVADVVVAADGVGSRAWALVTGEKQAATPSGFSVHLVTYPTERALANPVVREGFGDLESGVMFNLGPGAHFVIGKSPKETTWCLITRDQPDATEDWGNKGSAAAALAEMESWAPFYKELVKTAPEDDILLWRLMWRDPQPKCVSPLGRVVQIGDAAHPFLPTSAAGASMALEDGCTLASCLQLSGKSNVPLALRVHNLLRFERVCCAQKIGFRNREMFHKTDWDGVENDPGSVSVFAGDWMGRHHVEQYVYDNYGNAARSILVGAPFENTNSVPGFKFRPWTVKELLEASDKGQPVIDEGEWY</sequence>
<dbReference type="GO" id="GO:0071949">
    <property type="term" value="F:FAD binding"/>
    <property type="evidence" value="ECO:0007669"/>
    <property type="project" value="InterPro"/>
</dbReference>
<dbReference type="PANTHER" id="PTHR13789:SF236">
    <property type="entry name" value="MONOOXYGENASE, PUTATIVE (AFU_ORTHOLOGUE AFUA_6G12060)-RELATED"/>
    <property type="match status" value="1"/>
</dbReference>
<keyword evidence="2" id="KW-0285">Flavoprotein</keyword>
<dbReference type="EMBL" id="VCHE01000062">
    <property type="protein sequence ID" value="KAB2573267.1"/>
    <property type="molecule type" value="Genomic_DNA"/>
</dbReference>
<accession>A0A5N5D6M6</accession>
<keyword evidence="5 7" id="KW-0503">Monooxygenase</keyword>
<organism evidence="7 8">
    <name type="scientific">Lasiodiplodia theobromae</name>
    <dbReference type="NCBI Taxonomy" id="45133"/>
    <lineage>
        <taxon>Eukaryota</taxon>
        <taxon>Fungi</taxon>
        <taxon>Dikarya</taxon>
        <taxon>Ascomycota</taxon>
        <taxon>Pezizomycotina</taxon>
        <taxon>Dothideomycetes</taxon>
        <taxon>Dothideomycetes incertae sedis</taxon>
        <taxon>Botryosphaeriales</taxon>
        <taxon>Botryosphaeriaceae</taxon>
        <taxon>Lasiodiplodia</taxon>
    </lineage>
</organism>
<dbReference type="Pfam" id="PF01494">
    <property type="entry name" value="FAD_binding_3"/>
    <property type="match status" value="1"/>
</dbReference>
<dbReference type="SUPFAM" id="SSF54373">
    <property type="entry name" value="FAD-linked reductases, C-terminal domain"/>
    <property type="match status" value="1"/>
</dbReference>
<keyword evidence="3" id="KW-0274">FAD</keyword>
<dbReference type="OrthoDB" id="16820at2759"/>
<proteinExistence type="inferred from homology"/>
<name>A0A5N5D6M6_9PEZI</name>
<dbReference type="InterPro" id="IPR002938">
    <property type="entry name" value="FAD-bd"/>
</dbReference>
<evidence type="ECO:0000256" key="2">
    <source>
        <dbReference type="ARBA" id="ARBA00022630"/>
    </source>
</evidence>